<dbReference type="SUPFAM" id="SSF81296">
    <property type="entry name" value="E set domains"/>
    <property type="match status" value="1"/>
</dbReference>
<proteinExistence type="inferred from homology"/>
<dbReference type="EMBL" id="WJNG01000007">
    <property type="protein sequence ID" value="MRH43200.1"/>
    <property type="molecule type" value="Genomic_DNA"/>
</dbReference>
<dbReference type="InterPro" id="IPR004197">
    <property type="entry name" value="Cellulase_Ig-like"/>
</dbReference>
<dbReference type="CDD" id="cd02850">
    <property type="entry name" value="E_set_Cellulase_N"/>
    <property type="match status" value="1"/>
</dbReference>
<protein>
    <recommendedName>
        <fullName evidence="7">Endoglucanase</fullName>
        <ecNumber evidence="7">3.2.1.4</ecNumber>
    </recommendedName>
</protein>
<dbReference type="SUPFAM" id="SSF48208">
    <property type="entry name" value="Six-hairpin glycosidases"/>
    <property type="match status" value="1"/>
</dbReference>
<evidence type="ECO:0000256" key="5">
    <source>
        <dbReference type="ARBA" id="ARBA00023326"/>
    </source>
</evidence>
<dbReference type="PANTHER" id="PTHR22298">
    <property type="entry name" value="ENDO-1,4-BETA-GLUCANASE"/>
    <property type="match status" value="1"/>
</dbReference>
<evidence type="ECO:0000313" key="11">
    <source>
        <dbReference type="Proteomes" id="UP000799092"/>
    </source>
</evidence>
<evidence type="ECO:0000259" key="9">
    <source>
        <dbReference type="Pfam" id="PF02927"/>
    </source>
</evidence>
<name>A0A6A8DD81_9BACI</name>
<comment type="caution">
    <text evidence="10">The sequence shown here is derived from an EMBL/GenBank/DDBJ whole genome shotgun (WGS) entry which is preliminary data.</text>
</comment>
<dbReference type="Gene3D" id="1.50.10.10">
    <property type="match status" value="1"/>
</dbReference>
<dbReference type="InterPro" id="IPR014756">
    <property type="entry name" value="Ig_E-set"/>
</dbReference>
<dbReference type="RefSeq" id="WP_153736815.1">
    <property type="nucleotide sequence ID" value="NZ_WJNG01000007.1"/>
</dbReference>
<dbReference type="InterPro" id="IPR013783">
    <property type="entry name" value="Ig-like_fold"/>
</dbReference>
<comment type="catalytic activity">
    <reaction evidence="7">
        <text>Endohydrolysis of (1-&gt;4)-beta-D-glucosidic linkages in cellulose, lichenin and cereal beta-D-glucans.</text>
        <dbReference type="EC" id="3.2.1.4"/>
    </reaction>
</comment>
<feature type="active site" evidence="6">
    <location>
        <position position="512"/>
    </location>
</feature>
<organism evidence="10 11">
    <name type="scientific">Aquibacillus halophilus</name>
    <dbReference type="NCBI Taxonomy" id="930132"/>
    <lineage>
        <taxon>Bacteria</taxon>
        <taxon>Bacillati</taxon>
        <taxon>Bacillota</taxon>
        <taxon>Bacilli</taxon>
        <taxon>Bacillales</taxon>
        <taxon>Bacillaceae</taxon>
        <taxon>Aquibacillus</taxon>
    </lineage>
</organism>
<evidence type="ECO:0000256" key="1">
    <source>
        <dbReference type="ARBA" id="ARBA00007072"/>
    </source>
</evidence>
<evidence type="ECO:0000256" key="2">
    <source>
        <dbReference type="ARBA" id="ARBA00022801"/>
    </source>
</evidence>
<evidence type="ECO:0000259" key="8">
    <source>
        <dbReference type="Pfam" id="PF00759"/>
    </source>
</evidence>
<dbReference type="Proteomes" id="UP000799092">
    <property type="component" value="Unassembled WGS sequence"/>
</dbReference>
<feature type="domain" description="Cellulase Ig-like" evidence="9">
    <location>
        <begin position="7"/>
        <end position="81"/>
    </location>
</feature>
<dbReference type="InterPro" id="IPR012341">
    <property type="entry name" value="6hp_glycosidase-like_sf"/>
</dbReference>
<dbReference type="InterPro" id="IPR033126">
    <property type="entry name" value="Glyco_hydro_9_Asp/Glu_AS"/>
</dbReference>
<evidence type="ECO:0000256" key="3">
    <source>
        <dbReference type="ARBA" id="ARBA00023277"/>
    </source>
</evidence>
<dbReference type="InterPro" id="IPR001701">
    <property type="entry name" value="Glyco_hydro_9"/>
</dbReference>
<dbReference type="Pfam" id="PF02927">
    <property type="entry name" value="CelD_N"/>
    <property type="match status" value="1"/>
</dbReference>
<evidence type="ECO:0000256" key="6">
    <source>
        <dbReference type="PROSITE-ProRule" id="PRU10060"/>
    </source>
</evidence>
<feature type="active site" evidence="6">
    <location>
        <position position="521"/>
    </location>
</feature>
<dbReference type="AlphaFoldDB" id="A0A6A8DD81"/>
<dbReference type="PROSITE" id="PS00698">
    <property type="entry name" value="GH9_3"/>
    <property type="match status" value="1"/>
</dbReference>
<dbReference type="OrthoDB" id="9758662at2"/>
<sequence length="540" mass="60607">MNQIEARSITVNQIGYPSGDKKFAIFTEPYESFQITSESGEIFFSGTTSDSFEDKISGKTLCTGDFSTLTTCGTYQVKTNNSVSSLFEISDKPYQNLHHGLLKAFYYFRCGMELDKHYAGPWKHLACHTSKGIVYGEPDRKLDSSGGWHDAGDYGKYTVAAAKAIADLILAYEFYPDAFKRPIPIPETDNLMPDVLHECRYELEWLFKMQDEHTGGVFHKLTTLKFPGLDVMPEDDLAELYFSPISSTATGTFTAIMAVAARVYNPFDSSFSERCLHASILAADWLTNNPDFPGFKNPSEVTTGEYGDYQDSDERFWAMAELYRTTGNKKYHASLKQLVLEPFEKYSLGWKHVGGYGTLAYLLTNQTDVDASLYTELKAGLIEEANVLVTQSDMDGFLISLKENQYIWGSNMLVMNHAMILLVAYHFTGNTKYEAAALEHLHYILGRNVHDISFVTGFGDRSVMHHHHRPSVADKVADPVPGLLSGGPDRGLNDDYVKEHLRGLAPAQCFVDHEDSYSTNEVTIYWNSPAVFVVSHWTSK</sequence>
<evidence type="ECO:0000256" key="4">
    <source>
        <dbReference type="ARBA" id="ARBA00023295"/>
    </source>
</evidence>
<accession>A0A6A8DD81</accession>
<dbReference type="InterPro" id="IPR008928">
    <property type="entry name" value="6-hairpin_glycosidase_sf"/>
</dbReference>
<keyword evidence="7" id="KW-0136">Cellulose degradation</keyword>
<keyword evidence="4 6" id="KW-0326">Glycosidase</keyword>
<dbReference type="Gene3D" id="2.60.40.10">
    <property type="entry name" value="Immunoglobulins"/>
    <property type="match status" value="1"/>
</dbReference>
<dbReference type="EC" id="3.2.1.4" evidence="7"/>
<keyword evidence="2 6" id="KW-0378">Hydrolase</keyword>
<dbReference type="GO" id="GO:0008810">
    <property type="term" value="F:cellulase activity"/>
    <property type="evidence" value="ECO:0007669"/>
    <property type="project" value="UniProtKB-EC"/>
</dbReference>
<gene>
    <name evidence="10" type="ORF">GH741_10965</name>
</gene>
<dbReference type="GO" id="GO:0030245">
    <property type="term" value="P:cellulose catabolic process"/>
    <property type="evidence" value="ECO:0007669"/>
    <property type="project" value="UniProtKB-KW"/>
</dbReference>
<evidence type="ECO:0000313" key="10">
    <source>
        <dbReference type="EMBL" id="MRH43200.1"/>
    </source>
</evidence>
<reference evidence="10" key="1">
    <citation type="submission" date="2019-11" db="EMBL/GenBank/DDBJ databases">
        <authorList>
            <person name="Li J."/>
        </authorList>
    </citation>
    <scope>NUCLEOTIDE SEQUENCE</scope>
    <source>
        <strain evidence="10">B6B</strain>
    </source>
</reference>
<dbReference type="Pfam" id="PF00759">
    <property type="entry name" value="Glyco_hydro_9"/>
    <property type="match status" value="1"/>
</dbReference>
<keyword evidence="11" id="KW-1185">Reference proteome</keyword>
<feature type="domain" description="Glycoside hydrolase family 9" evidence="8">
    <location>
        <begin position="94"/>
        <end position="533"/>
    </location>
</feature>
<keyword evidence="5 6" id="KW-0624">Polysaccharide degradation</keyword>
<evidence type="ECO:0000256" key="7">
    <source>
        <dbReference type="RuleBase" id="RU361166"/>
    </source>
</evidence>
<comment type="similarity">
    <text evidence="1 6 7">Belongs to the glycosyl hydrolase 9 (cellulase E) family.</text>
</comment>
<keyword evidence="3 6" id="KW-0119">Carbohydrate metabolism</keyword>